<dbReference type="AlphaFoldDB" id="A0AAP8NKG4"/>
<name>A0AAP8NKG4_9BACT</name>
<gene>
    <name evidence="1" type="ORF">CXU09_09295</name>
</gene>
<dbReference type="GO" id="GO:0016829">
    <property type="term" value="F:lyase activity"/>
    <property type="evidence" value="ECO:0007669"/>
    <property type="project" value="UniProtKB-KW"/>
</dbReference>
<accession>A0AAP8NKG4</accession>
<evidence type="ECO:0000313" key="1">
    <source>
        <dbReference type="EMBL" id="PNC54722.1"/>
    </source>
</evidence>
<keyword evidence="1" id="KW-0456">Lyase</keyword>
<proteinExistence type="predicted"/>
<reference evidence="1 2" key="1">
    <citation type="journal article" date="2017" name="BMC Genomics">
        <title>Genome sequencing of 39 Akkermansia muciniphila isolates reveals its population structure, genomic and functional diverisity, and global distribution in mammalian gut microbiotas.</title>
        <authorList>
            <person name="Guo X."/>
            <person name="Li S."/>
            <person name="Zhang J."/>
            <person name="Wu F."/>
            <person name="Li X."/>
            <person name="Wu D."/>
            <person name="Zhang M."/>
            <person name="Ou Z."/>
            <person name="Jie Z."/>
            <person name="Yan Q."/>
            <person name="Li P."/>
            <person name="Yi J."/>
            <person name="Peng Y."/>
        </authorList>
    </citation>
    <scope>NUCLEOTIDE SEQUENCE [LARGE SCALE GENOMIC DNA]</scope>
    <source>
        <strain evidence="1 2">GP43</strain>
    </source>
</reference>
<dbReference type="EMBL" id="PJKN01000005">
    <property type="protein sequence ID" value="PNC54722.1"/>
    <property type="molecule type" value="Genomic_DNA"/>
</dbReference>
<sequence>MRLWSLHPSYLDAVGLVALWREGLLARKVLQGQTKGYIHHPQLFRFRETGNPIYVLDFYLKGVHDESIRRGYHFDLSKISPCENRPPSLLLPEKQLEYEFFHLLDKLKERSPRQYSLLRQTAVILPHPLFQIKPGDICSWEKKPVSSLT</sequence>
<dbReference type="Proteomes" id="UP000235914">
    <property type="component" value="Unassembled WGS sequence"/>
</dbReference>
<dbReference type="RefSeq" id="WP_102735896.1">
    <property type="nucleotide sequence ID" value="NZ_CP072028.1"/>
</dbReference>
<evidence type="ECO:0000313" key="2">
    <source>
        <dbReference type="Proteomes" id="UP000235914"/>
    </source>
</evidence>
<organism evidence="1 2">
    <name type="scientific">Akkermansia muciniphila</name>
    <dbReference type="NCBI Taxonomy" id="239935"/>
    <lineage>
        <taxon>Bacteria</taxon>
        <taxon>Pseudomonadati</taxon>
        <taxon>Verrucomicrobiota</taxon>
        <taxon>Verrucomicrobiia</taxon>
        <taxon>Verrucomicrobiales</taxon>
        <taxon>Akkermansiaceae</taxon>
        <taxon>Akkermansia</taxon>
    </lineage>
</organism>
<protein>
    <submittedName>
        <fullName evidence="1">DNA lyase</fullName>
    </submittedName>
</protein>
<dbReference type="InterPro" id="IPR004260">
    <property type="entry name" value="Pyr-dimer_DNA_glycosylase"/>
</dbReference>
<comment type="caution">
    <text evidence="1">The sequence shown here is derived from an EMBL/GenBank/DDBJ whole genome shotgun (WGS) entry which is preliminary data.</text>
</comment>
<dbReference type="Pfam" id="PF03013">
    <property type="entry name" value="Pyr_excise"/>
    <property type="match status" value="1"/>
</dbReference>